<sequence length="251" mass="29759">MELKNVVFECNSCDYVTNKKYNYDKHILTPKHHYFQNNTNSDGIHCTKCGKEFKTRSGIWKHEKGCKIENPVTIQQAIEVTAELAHVIVKQQEENQKEREESQKEKEILMNQIKEQQKQLNELIPRIGNVINIQVFLNETCKDAVNWNDFIKSLPQSTNITKTICDGIQELGMYKRPVHCFEEKQLCIKHENVWEHDMNKINATMVQTNDVMKQQWERDHPQWYTNAKETEEYTHLFQKEIRPDTLTTFTV</sequence>
<dbReference type="PROSITE" id="PS50157">
    <property type="entry name" value="ZINC_FINGER_C2H2_2"/>
    <property type="match status" value="1"/>
</dbReference>
<dbReference type="SMART" id="SM00355">
    <property type="entry name" value="ZnF_C2H2"/>
    <property type="match status" value="2"/>
</dbReference>
<organism evidence="3">
    <name type="scientific">viral metagenome</name>
    <dbReference type="NCBI Taxonomy" id="1070528"/>
    <lineage>
        <taxon>unclassified sequences</taxon>
        <taxon>metagenomes</taxon>
        <taxon>organismal metagenomes</taxon>
    </lineage>
</organism>
<reference evidence="3" key="1">
    <citation type="journal article" date="2020" name="Nature">
        <title>Giant virus diversity and host interactions through global metagenomics.</title>
        <authorList>
            <person name="Schulz F."/>
            <person name="Roux S."/>
            <person name="Paez-Espino D."/>
            <person name="Jungbluth S."/>
            <person name="Walsh D.A."/>
            <person name="Denef V.J."/>
            <person name="McMahon K.D."/>
            <person name="Konstantinidis K.T."/>
            <person name="Eloe-Fadrosh E.A."/>
            <person name="Kyrpides N.C."/>
            <person name="Woyke T."/>
        </authorList>
    </citation>
    <scope>NUCLEOTIDE SEQUENCE</scope>
    <source>
        <strain evidence="3">GVMAG-M-3300023184-17</strain>
    </source>
</reference>
<feature type="domain" description="C2H2-type" evidence="2">
    <location>
        <begin position="44"/>
        <end position="71"/>
    </location>
</feature>
<proteinExistence type="predicted"/>
<evidence type="ECO:0000313" key="3">
    <source>
        <dbReference type="EMBL" id="QHT85352.1"/>
    </source>
</evidence>
<keyword evidence="1" id="KW-0175">Coiled coil</keyword>
<dbReference type="EMBL" id="MN740041">
    <property type="protein sequence ID" value="QHT85352.1"/>
    <property type="molecule type" value="Genomic_DNA"/>
</dbReference>
<dbReference type="InterPro" id="IPR013087">
    <property type="entry name" value="Znf_C2H2_type"/>
</dbReference>
<protein>
    <recommendedName>
        <fullName evidence="2">C2H2-type domain-containing protein</fullName>
    </recommendedName>
</protein>
<accession>A0A6C0HXY2</accession>
<evidence type="ECO:0000259" key="2">
    <source>
        <dbReference type="PROSITE" id="PS50157"/>
    </source>
</evidence>
<dbReference type="AlphaFoldDB" id="A0A6C0HXY2"/>
<name>A0A6C0HXY2_9ZZZZ</name>
<evidence type="ECO:0000256" key="1">
    <source>
        <dbReference type="SAM" id="Coils"/>
    </source>
</evidence>
<dbReference type="Gene3D" id="3.30.160.60">
    <property type="entry name" value="Classic Zinc Finger"/>
    <property type="match status" value="1"/>
</dbReference>
<feature type="coiled-coil region" evidence="1">
    <location>
        <begin position="88"/>
        <end position="119"/>
    </location>
</feature>